<keyword evidence="1" id="KW-1133">Transmembrane helix</keyword>
<accession>C3MCH4</accession>
<protein>
    <submittedName>
        <fullName evidence="2">Uncharacterized protein</fullName>
    </submittedName>
</protein>
<dbReference type="KEGG" id="rhi:NGR_c14810"/>
<organism evidence="2 3">
    <name type="scientific">Sinorhizobium fredii (strain NBRC 101917 / NGR234)</name>
    <dbReference type="NCBI Taxonomy" id="394"/>
    <lineage>
        <taxon>Bacteria</taxon>
        <taxon>Pseudomonadati</taxon>
        <taxon>Pseudomonadota</taxon>
        <taxon>Alphaproteobacteria</taxon>
        <taxon>Hyphomicrobiales</taxon>
        <taxon>Rhizobiaceae</taxon>
        <taxon>Sinorhizobium/Ensifer group</taxon>
        <taxon>Sinorhizobium</taxon>
    </lineage>
</organism>
<keyword evidence="1" id="KW-0812">Transmembrane</keyword>
<proteinExistence type="predicted"/>
<evidence type="ECO:0000256" key="1">
    <source>
        <dbReference type="SAM" id="Phobius"/>
    </source>
</evidence>
<keyword evidence="1" id="KW-0472">Membrane</keyword>
<feature type="transmembrane region" description="Helical" evidence="1">
    <location>
        <begin position="22"/>
        <end position="42"/>
    </location>
</feature>
<evidence type="ECO:0000313" key="2">
    <source>
        <dbReference type="EMBL" id="ACP25253.1"/>
    </source>
</evidence>
<dbReference type="Proteomes" id="UP000001054">
    <property type="component" value="Chromosome"/>
</dbReference>
<gene>
    <name evidence="2" type="ordered locus">NGR_c14810</name>
</gene>
<dbReference type="EMBL" id="CP001389">
    <property type="protein sequence ID" value="ACP25253.1"/>
    <property type="molecule type" value="Genomic_DNA"/>
</dbReference>
<dbReference type="HOGENOM" id="CLU_2938601_0_0_5"/>
<dbReference type="AlphaFoldDB" id="C3MCH4"/>
<evidence type="ECO:0000313" key="3">
    <source>
        <dbReference type="Proteomes" id="UP000001054"/>
    </source>
</evidence>
<name>C3MCH4_SINFN</name>
<reference evidence="2 3" key="1">
    <citation type="journal article" date="2009" name="Appl. Environ. Microbiol.">
        <title>Rhizobium sp. strain NGR234 possesses a remarkable number of secretion systems.</title>
        <authorList>
            <person name="Schmeisser C."/>
            <person name="Liesegang H."/>
            <person name="Krysciak D."/>
            <person name="Bakkou N."/>
            <person name="Le Quere A."/>
            <person name="Wollherr A."/>
            <person name="Heinemeyer I."/>
            <person name="Morgenstern B."/>
            <person name="Pommerening-Roeser A."/>
            <person name="Flores M."/>
            <person name="Palacios R."/>
            <person name="Brenner S."/>
            <person name="Gottschalk G."/>
            <person name="Schmitz R.A."/>
            <person name="Broughton W.J."/>
            <person name="Perret X."/>
            <person name="Strittmatter A.W."/>
            <person name="Streit W.R."/>
        </authorList>
    </citation>
    <scope>NUCLEOTIDE SEQUENCE [LARGE SCALE GENOMIC DNA]</scope>
    <source>
        <strain evidence="3">NBRC 101917 / NGR234</strain>
    </source>
</reference>
<sequence>MTLSAILDRCFRSISSIGVFEMPVSLLILEADFLIVAADLLFRRRCFCGRQRHLATGKGL</sequence>
<keyword evidence="3" id="KW-1185">Reference proteome</keyword>